<dbReference type="EMBL" id="JAIWYP010000004">
    <property type="protein sequence ID" value="KAH3831357.1"/>
    <property type="molecule type" value="Genomic_DNA"/>
</dbReference>
<sequence length="99" mass="11474">MVVPIPQRSKKNDHGDRSQTGQVVDKKVHQFPYLTQTIQVPLSLNLTVGLRDVDTSSGHRMHDTCLWIFVSAKNGSYLLHREQDQRIRLDHDNSTRWPK</sequence>
<gene>
    <name evidence="2" type="ORF">DPMN_104621</name>
</gene>
<reference evidence="2" key="1">
    <citation type="journal article" date="2019" name="bioRxiv">
        <title>The Genome of the Zebra Mussel, Dreissena polymorpha: A Resource for Invasive Species Research.</title>
        <authorList>
            <person name="McCartney M.A."/>
            <person name="Auch B."/>
            <person name="Kono T."/>
            <person name="Mallez S."/>
            <person name="Zhang Y."/>
            <person name="Obille A."/>
            <person name="Becker A."/>
            <person name="Abrahante J.E."/>
            <person name="Garbe J."/>
            <person name="Badalamenti J.P."/>
            <person name="Herman A."/>
            <person name="Mangelson H."/>
            <person name="Liachko I."/>
            <person name="Sullivan S."/>
            <person name="Sone E.D."/>
            <person name="Koren S."/>
            <person name="Silverstein K.A.T."/>
            <person name="Beckman K.B."/>
            <person name="Gohl D.M."/>
        </authorList>
    </citation>
    <scope>NUCLEOTIDE SEQUENCE</scope>
    <source>
        <strain evidence="2">Duluth1</strain>
        <tissue evidence="2">Whole animal</tissue>
    </source>
</reference>
<dbReference type="Proteomes" id="UP000828390">
    <property type="component" value="Unassembled WGS sequence"/>
</dbReference>
<accession>A0A9D4HAT4</accession>
<evidence type="ECO:0000256" key="1">
    <source>
        <dbReference type="SAM" id="MobiDB-lite"/>
    </source>
</evidence>
<feature type="region of interest" description="Disordered" evidence="1">
    <location>
        <begin position="1"/>
        <end position="24"/>
    </location>
</feature>
<comment type="caution">
    <text evidence="2">The sequence shown here is derived from an EMBL/GenBank/DDBJ whole genome shotgun (WGS) entry which is preliminary data.</text>
</comment>
<protein>
    <submittedName>
        <fullName evidence="2">Uncharacterized protein</fullName>
    </submittedName>
</protein>
<evidence type="ECO:0000313" key="2">
    <source>
        <dbReference type="EMBL" id="KAH3831357.1"/>
    </source>
</evidence>
<proteinExistence type="predicted"/>
<name>A0A9D4HAT4_DREPO</name>
<organism evidence="2 3">
    <name type="scientific">Dreissena polymorpha</name>
    <name type="common">Zebra mussel</name>
    <name type="synonym">Mytilus polymorpha</name>
    <dbReference type="NCBI Taxonomy" id="45954"/>
    <lineage>
        <taxon>Eukaryota</taxon>
        <taxon>Metazoa</taxon>
        <taxon>Spiralia</taxon>
        <taxon>Lophotrochozoa</taxon>
        <taxon>Mollusca</taxon>
        <taxon>Bivalvia</taxon>
        <taxon>Autobranchia</taxon>
        <taxon>Heteroconchia</taxon>
        <taxon>Euheterodonta</taxon>
        <taxon>Imparidentia</taxon>
        <taxon>Neoheterodontei</taxon>
        <taxon>Myida</taxon>
        <taxon>Dreissenoidea</taxon>
        <taxon>Dreissenidae</taxon>
        <taxon>Dreissena</taxon>
    </lineage>
</organism>
<keyword evidence="3" id="KW-1185">Reference proteome</keyword>
<dbReference type="AlphaFoldDB" id="A0A9D4HAT4"/>
<evidence type="ECO:0000313" key="3">
    <source>
        <dbReference type="Proteomes" id="UP000828390"/>
    </source>
</evidence>
<reference evidence="2" key="2">
    <citation type="submission" date="2020-11" db="EMBL/GenBank/DDBJ databases">
        <authorList>
            <person name="McCartney M.A."/>
            <person name="Auch B."/>
            <person name="Kono T."/>
            <person name="Mallez S."/>
            <person name="Becker A."/>
            <person name="Gohl D.M."/>
            <person name="Silverstein K.A.T."/>
            <person name="Koren S."/>
            <person name="Bechman K.B."/>
            <person name="Herman A."/>
            <person name="Abrahante J.E."/>
            <person name="Garbe J."/>
        </authorList>
    </citation>
    <scope>NUCLEOTIDE SEQUENCE</scope>
    <source>
        <strain evidence="2">Duluth1</strain>
        <tissue evidence="2">Whole animal</tissue>
    </source>
</reference>